<sequence>MARAIVKKGKKDSMMEKGAPERGERKRSRYIDDEAEVSGPESADEQEQEDGQEAEADPKGNLRGLVVRDRHPTVTKIQKYMQTRGAPPGTRATRLVRGPSHTRDVEEALKVFRPSGKWHHWEDLVPTTAEQRARQRRLGLIE</sequence>
<feature type="compositionally biased region" description="Acidic residues" evidence="1">
    <location>
        <begin position="42"/>
        <end position="55"/>
    </location>
</feature>
<comment type="caution">
    <text evidence="2">The sequence shown here is derived from an EMBL/GenBank/DDBJ whole genome shotgun (WGS) entry which is preliminary data.</text>
</comment>
<dbReference type="EMBL" id="LWDF02000485">
    <property type="protein sequence ID" value="KAE8246417.1"/>
    <property type="molecule type" value="Genomic_DNA"/>
</dbReference>
<name>A0A177TT97_9BASI</name>
<dbReference type="AlphaFoldDB" id="A0A177TT97"/>
<evidence type="ECO:0000313" key="3">
    <source>
        <dbReference type="Proteomes" id="UP000077521"/>
    </source>
</evidence>
<accession>A0A177TT97</accession>
<feature type="region of interest" description="Disordered" evidence="1">
    <location>
        <begin position="83"/>
        <end position="102"/>
    </location>
</feature>
<feature type="compositionally biased region" description="Basic and acidic residues" evidence="1">
    <location>
        <begin position="11"/>
        <end position="32"/>
    </location>
</feature>
<feature type="compositionally biased region" description="Basic residues" evidence="1">
    <location>
        <begin position="1"/>
        <end position="10"/>
    </location>
</feature>
<reference evidence="2" key="1">
    <citation type="submission" date="2016-04" db="EMBL/GenBank/DDBJ databases">
        <authorList>
            <person name="Nguyen H.D."/>
            <person name="Samba Siva P."/>
            <person name="Cullis J."/>
            <person name="Levesque C.A."/>
            <person name="Hambleton S."/>
        </authorList>
    </citation>
    <scope>NUCLEOTIDE SEQUENCE</scope>
    <source>
        <strain evidence="2">DAOMC 236416</strain>
    </source>
</reference>
<protein>
    <submittedName>
        <fullName evidence="2">Uncharacterized protein</fullName>
    </submittedName>
</protein>
<gene>
    <name evidence="2" type="ORF">A4X13_0g5800</name>
</gene>
<keyword evidence="3" id="KW-1185">Reference proteome</keyword>
<feature type="region of interest" description="Disordered" evidence="1">
    <location>
        <begin position="1"/>
        <end position="63"/>
    </location>
</feature>
<organism evidence="2 3">
    <name type="scientific">Tilletia indica</name>
    <dbReference type="NCBI Taxonomy" id="43049"/>
    <lineage>
        <taxon>Eukaryota</taxon>
        <taxon>Fungi</taxon>
        <taxon>Dikarya</taxon>
        <taxon>Basidiomycota</taxon>
        <taxon>Ustilaginomycotina</taxon>
        <taxon>Exobasidiomycetes</taxon>
        <taxon>Tilletiales</taxon>
        <taxon>Tilletiaceae</taxon>
        <taxon>Tilletia</taxon>
    </lineage>
</organism>
<dbReference type="Proteomes" id="UP000077521">
    <property type="component" value="Unassembled WGS sequence"/>
</dbReference>
<proteinExistence type="predicted"/>
<evidence type="ECO:0000256" key="1">
    <source>
        <dbReference type="SAM" id="MobiDB-lite"/>
    </source>
</evidence>
<reference evidence="2" key="2">
    <citation type="journal article" date="2019" name="IMA Fungus">
        <title>Genome sequencing and comparison of five Tilletia species to identify candidate genes for the detection of regulated species infecting wheat.</title>
        <authorList>
            <person name="Nguyen H.D.T."/>
            <person name="Sultana T."/>
            <person name="Kesanakurti P."/>
            <person name="Hambleton S."/>
        </authorList>
    </citation>
    <scope>NUCLEOTIDE SEQUENCE</scope>
    <source>
        <strain evidence="2">DAOMC 236416</strain>
    </source>
</reference>
<evidence type="ECO:0000313" key="2">
    <source>
        <dbReference type="EMBL" id="KAE8246417.1"/>
    </source>
</evidence>